<accession>A0A8S1IYM6</accession>
<feature type="chain" id="PRO_5035776624" evidence="2">
    <location>
        <begin position="25"/>
        <end position="353"/>
    </location>
</feature>
<evidence type="ECO:0000313" key="4">
    <source>
        <dbReference type="Proteomes" id="UP000708148"/>
    </source>
</evidence>
<gene>
    <name evidence="3" type="ORF">OSTQU699_LOCUS4272</name>
</gene>
<sequence>MAGLAIRILALVALACSTGRTAFGYPTFWRECDKHPTEALGKHLAPVKDRWVSVGRAVGAAPRGCHPRGLSPMYICDKFGPSGAVFGVFRTQGQLLWCFRATSLKLLKVNEDGGKPLPVSEFCPGVVYELKVTYGPADAEETTEDEEGEEDDGEEGTTEDEGEDDGGEGITESEDDGEEETTEGEEGEDDGMEGITEGEDDGEETTEGEEGEDDGMEGTTEGEDDGEETTEGEEGEDDGEEETTEDEEGEDDGEEGSTEDEEVDGRRSMVTASSGVFEQDGDDEGLECGGIRKTNNKQRPKHKMTWTADCPETAVGKPGEVTFMITSATGEHSKYYQRKVTFKRGADCPPCEV</sequence>
<keyword evidence="2" id="KW-0732">Signal</keyword>
<name>A0A8S1IYM6_9CHLO</name>
<organism evidence="3 4">
    <name type="scientific">Ostreobium quekettii</name>
    <dbReference type="NCBI Taxonomy" id="121088"/>
    <lineage>
        <taxon>Eukaryota</taxon>
        <taxon>Viridiplantae</taxon>
        <taxon>Chlorophyta</taxon>
        <taxon>core chlorophytes</taxon>
        <taxon>Ulvophyceae</taxon>
        <taxon>TCBD clade</taxon>
        <taxon>Bryopsidales</taxon>
        <taxon>Ostreobineae</taxon>
        <taxon>Ostreobiaceae</taxon>
        <taxon>Ostreobium</taxon>
    </lineage>
</organism>
<dbReference type="Proteomes" id="UP000708148">
    <property type="component" value="Unassembled WGS sequence"/>
</dbReference>
<keyword evidence="4" id="KW-1185">Reference proteome</keyword>
<evidence type="ECO:0000313" key="3">
    <source>
        <dbReference type="EMBL" id="CAD7698913.1"/>
    </source>
</evidence>
<dbReference type="EMBL" id="CAJHUC010000915">
    <property type="protein sequence ID" value="CAD7698913.1"/>
    <property type="molecule type" value="Genomic_DNA"/>
</dbReference>
<feature type="signal peptide" evidence="2">
    <location>
        <begin position="1"/>
        <end position="24"/>
    </location>
</feature>
<proteinExistence type="predicted"/>
<feature type="compositionally biased region" description="Basic residues" evidence="1">
    <location>
        <begin position="294"/>
        <end position="304"/>
    </location>
</feature>
<feature type="region of interest" description="Disordered" evidence="1">
    <location>
        <begin position="134"/>
        <end position="304"/>
    </location>
</feature>
<dbReference type="AlphaFoldDB" id="A0A8S1IYM6"/>
<evidence type="ECO:0000256" key="1">
    <source>
        <dbReference type="SAM" id="MobiDB-lite"/>
    </source>
</evidence>
<reference evidence="3" key="1">
    <citation type="submission" date="2020-12" db="EMBL/GenBank/DDBJ databases">
        <authorList>
            <person name="Iha C."/>
        </authorList>
    </citation>
    <scope>NUCLEOTIDE SEQUENCE</scope>
</reference>
<evidence type="ECO:0000256" key="2">
    <source>
        <dbReference type="SAM" id="SignalP"/>
    </source>
</evidence>
<comment type="caution">
    <text evidence="3">The sequence shown here is derived from an EMBL/GenBank/DDBJ whole genome shotgun (WGS) entry which is preliminary data.</text>
</comment>
<feature type="compositionally biased region" description="Acidic residues" evidence="1">
    <location>
        <begin position="138"/>
        <end position="263"/>
    </location>
</feature>
<protein>
    <submittedName>
        <fullName evidence="3">Uncharacterized protein</fullName>
    </submittedName>
</protein>